<dbReference type="Gene3D" id="1.10.10.60">
    <property type="entry name" value="Homeodomain-like"/>
    <property type="match status" value="1"/>
</dbReference>
<dbReference type="Proteomes" id="UP000315540">
    <property type="component" value="Unassembled WGS sequence"/>
</dbReference>
<feature type="domain" description="HTH araC/xylS-type" evidence="4">
    <location>
        <begin position="188"/>
        <end position="286"/>
    </location>
</feature>
<dbReference type="InterPro" id="IPR037923">
    <property type="entry name" value="HTH-like"/>
</dbReference>
<protein>
    <submittedName>
        <fullName evidence="5">AraC family transcriptional regulator</fullName>
    </submittedName>
</protein>
<dbReference type="SUPFAM" id="SSF46689">
    <property type="entry name" value="Homeodomain-like"/>
    <property type="match status" value="1"/>
</dbReference>
<dbReference type="OrthoDB" id="1096411at2"/>
<keyword evidence="3" id="KW-0804">Transcription</keyword>
<sequence>MQNEIENILFSRFATQNIPFEYISIQELYQRVSEGNFDVSKPHRIDFHALIVVFEGESKHTIDFKEEVLSPGTILPVRKGQIHSFNKNLVVKGCVIGFEEHFITQNISDKNLFHFLQIFHTATIQIGVESIALLTPILQLIENLLEDTDVNLKSEIIHSTFMTLLFQIKRLACKQHTFFDSEKFKNFYLFKELISKHYSEIHNAKDYAEKLNVSYNYLNEICKEIANKTAKEFIDGWLLLEIKRNISEKRYTSQEIAFKMGFKEPSNFVRFFKKYTKMTPLQFQEKLKINSIRD</sequence>
<keyword evidence="6" id="KW-1185">Reference proteome</keyword>
<evidence type="ECO:0000256" key="1">
    <source>
        <dbReference type="ARBA" id="ARBA00023015"/>
    </source>
</evidence>
<dbReference type="Pfam" id="PF12833">
    <property type="entry name" value="HTH_18"/>
    <property type="match status" value="1"/>
</dbReference>
<evidence type="ECO:0000256" key="2">
    <source>
        <dbReference type="ARBA" id="ARBA00023125"/>
    </source>
</evidence>
<comment type="caution">
    <text evidence="5">The sequence shown here is derived from an EMBL/GenBank/DDBJ whole genome shotgun (WGS) entry which is preliminary data.</text>
</comment>
<evidence type="ECO:0000313" key="5">
    <source>
        <dbReference type="EMBL" id="TPN86799.1"/>
    </source>
</evidence>
<proteinExistence type="predicted"/>
<organism evidence="5 6">
    <name type="scientific">Aquimarina algicola</name>
    <dbReference type="NCBI Taxonomy" id="2589995"/>
    <lineage>
        <taxon>Bacteria</taxon>
        <taxon>Pseudomonadati</taxon>
        <taxon>Bacteroidota</taxon>
        <taxon>Flavobacteriia</taxon>
        <taxon>Flavobacteriales</taxon>
        <taxon>Flavobacteriaceae</taxon>
        <taxon>Aquimarina</taxon>
    </lineage>
</organism>
<accession>A0A504JJ69</accession>
<keyword evidence="1" id="KW-0805">Transcription regulation</keyword>
<gene>
    <name evidence="5" type="ORF">FHK87_04130</name>
</gene>
<dbReference type="InterPro" id="IPR009057">
    <property type="entry name" value="Homeodomain-like_sf"/>
</dbReference>
<dbReference type="SUPFAM" id="SSF51215">
    <property type="entry name" value="Regulatory protein AraC"/>
    <property type="match status" value="1"/>
</dbReference>
<keyword evidence="2" id="KW-0238">DNA-binding</keyword>
<evidence type="ECO:0000259" key="4">
    <source>
        <dbReference type="PROSITE" id="PS01124"/>
    </source>
</evidence>
<dbReference type="PANTHER" id="PTHR43280:SF32">
    <property type="entry name" value="TRANSCRIPTIONAL REGULATORY PROTEIN"/>
    <property type="match status" value="1"/>
</dbReference>
<dbReference type="InterPro" id="IPR003313">
    <property type="entry name" value="AraC-bd"/>
</dbReference>
<evidence type="ECO:0000256" key="3">
    <source>
        <dbReference type="ARBA" id="ARBA00023163"/>
    </source>
</evidence>
<dbReference type="InterPro" id="IPR018060">
    <property type="entry name" value="HTH_AraC"/>
</dbReference>
<dbReference type="PROSITE" id="PS01124">
    <property type="entry name" value="HTH_ARAC_FAMILY_2"/>
    <property type="match status" value="1"/>
</dbReference>
<dbReference type="EMBL" id="VFWZ01000002">
    <property type="protein sequence ID" value="TPN86799.1"/>
    <property type="molecule type" value="Genomic_DNA"/>
</dbReference>
<dbReference type="RefSeq" id="WP_140590197.1">
    <property type="nucleotide sequence ID" value="NZ_VFWZ01000002.1"/>
</dbReference>
<evidence type="ECO:0000313" key="6">
    <source>
        <dbReference type="Proteomes" id="UP000315540"/>
    </source>
</evidence>
<dbReference type="SMART" id="SM00342">
    <property type="entry name" value="HTH_ARAC"/>
    <property type="match status" value="1"/>
</dbReference>
<reference evidence="5 6" key="1">
    <citation type="submission" date="2019-06" db="EMBL/GenBank/DDBJ databases">
        <authorList>
            <person name="Meng X."/>
        </authorList>
    </citation>
    <scope>NUCLEOTIDE SEQUENCE [LARGE SCALE GENOMIC DNA]</scope>
    <source>
        <strain evidence="5 6">M625</strain>
    </source>
</reference>
<dbReference type="Pfam" id="PF02311">
    <property type="entry name" value="AraC_binding"/>
    <property type="match status" value="1"/>
</dbReference>
<dbReference type="AlphaFoldDB" id="A0A504JJ69"/>
<dbReference type="GO" id="GO:0003700">
    <property type="term" value="F:DNA-binding transcription factor activity"/>
    <property type="evidence" value="ECO:0007669"/>
    <property type="project" value="InterPro"/>
</dbReference>
<dbReference type="PANTHER" id="PTHR43280">
    <property type="entry name" value="ARAC-FAMILY TRANSCRIPTIONAL REGULATOR"/>
    <property type="match status" value="1"/>
</dbReference>
<name>A0A504JJ69_9FLAO</name>
<dbReference type="GO" id="GO:0043565">
    <property type="term" value="F:sequence-specific DNA binding"/>
    <property type="evidence" value="ECO:0007669"/>
    <property type="project" value="InterPro"/>
</dbReference>